<feature type="signal peptide" evidence="21">
    <location>
        <begin position="1"/>
        <end position="26"/>
    </location>
</feature>
<evidence type="ECO:0000256" key="4">
    <source>
        <dbReference type="ARBA" id="ARBA00022553"/>
    </source>
</evidence>
<feature type="region of interest" description="Disordered" evidence="19">
    <location>
        <begin position="273"/>
        <end position="314"/>
    </location>
</feature>
<evidence type="ECO:0000256" key="14">
    <source>
        <dbReference type="ARBA" id="ARBA00023136"/>
    </source>
</evidence>
<evidence type="ECO:0000256" key="15">
    <source>
        <dbReference type="ARBA" id="ARBA00023170"/>
    </source>
</evidence>
<organism evidence="23 24">
    <name type="scientific">Tagetes erecta</name>
    <name type="common">African marigold</name>
    <dbReference type="NCBI Taxonomy" id="13708"/>
    <lineage>
        <taxon>Eukaryota</taxon>
        <taxon>Viridiplantae</taxon>
        <taxon>Streptophyta</taxon>
        <taxon>Embryophyta</taxon>
        <taxon>Tracheophyta</taxon>
        <taxon>Spermatophyta</taxon>
        <taxon>Magnoliopsida</taxon>
        <taxon>eudicotyledons</taxon>
        <taxon>Gunneridae</taxon>
        <taxon>Pentapetalae</taxon>
        <taxon>asterids</taxon>
        <taxon>campanulids</taxon>
        <taxon>Asterales</taxon>
        <taxon>Asteraceae</taxon>
        <taxon>Asteroideae</taxon>
        <taxon>Heliantheae alliance</taxon>
        <taxon>Tageteae</taxon>
        <taxon>Tagetes</taxon>
    </lineage>
</organism>
<evidence type="ECO:0000256" key="2">
    <source>
        <dbReference type="ARBA" id="ARBA00008684"/>
    </source>
</evidence>
<dbReference type="Gene3D" id="3.30.200.20">
    <property type="entry name" value="Phosphorylase Kinase, domain 1"/>
    <property type="match status" value="1"/>
</dbReference>
<reference evidence="23" key="1">
    <citation type="journal article" date="2023" name="bioRxiv">
        <title>Improved chromosome-level genome assembly for marigold (Tagetes erecta).</title>
        <authorList>
            <person name="Jiang F."/>
            <person name="Yuan L."/>
            <person name="Wang S."/>
            <person name="Wang H."/>
            <person name="Xu D."/>
            <person name="Wang A."/>
            <person name="Fan W."/>
        </authorList>
    </citation>
    <scope>NUCLEOTIDE SEQUENCE</scope>
    <source>
        <strain evidence="23">WSJ</strain>
        <tissue evidence="23">Leaf</tissue>
    </source>
</reference>
<keyword evidence="24" id="KW-1185">Reference proteome</keyword>
<keyword evidence="12" id="KW-0067">ATP-binding</keyword>
<keyword evidence="4" id="KW-0597">Phosphoprotein</keyword>
<dbReference type="InterPro" id="IPR001611">
    <property type="entry name" value="Leu-rich_rpt"/>
</dbReference>
<feature type="region of interest" description="Disordered" evidence="19">
    <location>
        <begin position="610"/>
        <end position="646"/>
    </location>
</feature>
<gene>
    <name evidence="23" type="ORF">QVD17_39739</name>
</gene>
<dbReference type="SUPFAM" id="SSF52058">
    <property type="entry name" value="L domain-like"/>
    <property type="match status" value="1"/>
</dbReference>
<dbReference type="FunFam" id="3.30.200.20:FF:000307">
    <property type="entry name" value="pollen receptor-like kinase 1"/>
    <property type="match status" value="1"/>
</dbReference>
<evidence type="ECO:0000256" key="1">
    <source>
        <dbReference type="ARBA" id="ARBA00004167"/>
    </source>
</evidence>
<dbReference type="FunFam" id="1.10.510.10:FF:000480">
    <property type="entry name" value="Pollen receptor-like kinase 1"/>
    <property type="match status" value="1"/>
</dbReference>
<dbReference type="PROSITE" id="PS50011">
    <property type="entry name" value="PROTEIN_KINASE_DOM"/>
    <property type="match status" value="1"/>
</dbReference>
<name>A0AAD8NHE1_TARER</name>
<dbReference type="InterPro" id="IPR011009">
    <property type="entry name" value="Kinase-like_dom_sf"/>
</dbReference>
<evidence type="ECO:0000256" key="5">
    <source>
        <dbReference type="ARBA" id="ARBA00022614"/>
    </source>
</evidence>
<comment type="similarity">
    <text evidence="2">Belongs to the protein kinase superfamily. Ser/Thr protein kinase family.</text>
</comment>
<dbReference type="Gene3D" id="1.10.510.10">
    <property type="entry name" value="Transferase(Phosphotransferase) domain 1"/>
    <property type="match status" value="1"/>
</dbReference>
<protein>
    <recommendedName>
        <fullName evidence="3">non-specific serine/threonine protein kinase</fullName>
        <ecNumber evidence="3">2.7.11.1</ecNumber>
    </recommendedName>
</protein>
<dbReference type="FunFam" id="3.80.10.10:FF:000400">
    <property type="entry name" value="Nuclear pore complex protein NUP107"/>
    <property type="match status" value="1"/>
</dbReference>
<evidence type="ECO:0000256" key="19">
    <source>
        <dbReference type="SAM" id="MobiDB-lite"/>
    </source>
</evidence>
<evidence type="ECO:0000313" key="23">
    <source>
        <dbReference type="EMBL" id="KAK1408106.1"/>
    </source>
</evidence>
<dbReference type="InterPro" id="IPR032675">
    <property type="entry name" value="LRR_dom_sf"/>
</dbReference>
<dbReference type="InterPro" id="IPR013210">
    <property type="entry name" value="LRR_N_plant-typ"/>
</dbReference>
<dbReference type="Pfam" id="PF13855">
    <property type="entry name" value="LRR_8"/>
    <property type="match status" value="1"/>
</dbReference>
<keyword evidence="8 21" id="KW-0732">Signal</keyword>
<dbReference type="PANTHER" id="PTHR48007">
    <property type="entry name" value="LEUCINE-RICH REPEAT RECEPTOR-LIKE PROTEIN KINASE PXC1"/>
    <property type="match status" value="1"/>
</dbReference>
<sequence length="646" mass="72404">MGSKTRPFSHILFIFHLLQTLTTTLSDSTSDVTKLITFKASLNNTEALTNWDASVAPCDLDKENWNGVICGKDGSVFGLRLENMGLNGTIDMDTLSELPGIRTLSFANNSFGGSIPDVSKIRLLRGVYLSNNKFTGTIRDDMFAGMGSMRKVELQNNKFTGRIPRSLTGLSILVDLQMQDNEFEGEIPDFEQKDLKVNFANNKLSGRVPSGLKNQDPSSFAGNNVCGEPVTTPCKISNKKHHTQRTLVISIIAVLAIIFIILLVFRRRKTPKNDYKNHQTTKLNRNNPYKTSSNELQMQSDEEKPRKSTQTSGNVEFVRSDRERFELQDLLRASAEVLGGGSFGSSYKAVLLSGSAVVVKRFREMNNVRKEEFYVHMTRLGRFSHPNLLPLVAFYYKKDEKLLISDFAENGSLASHLHVKRKANEPGLDWPTRLKIIKGVTQGLAYLYNELPHLSLPHGHLKSSNVLLDNSFNPLLADYALSPLVNKRHAQECMVTYKSPEFTHHNRTTNKTDVWCLGILILEILTGKFPANYLKQGKGGRSDLETWVNSVVREEWTGEVFDKEMKGMKNSEGEMLKLLRIGMCCCEWSVDHRWDLMMAVEKIGELMESGGEGEYSSCTSDGDAYSSKGLTDDDFSFSKSGVNSKP</sequence>
<evidence type="ECO:0000256" key="16">
    <source>
        <dbReference type="ARBA" id="ARBA00023180"/>
    </source>
</evidence>
<evidence type="ECO:0000256" key="7">
    <source>
        <dbReference type="ARBA" id="ARBA00022692"/>
    </source>
</evidence>
<evidence type="ECO:0000256" key="18">
    <source>
        <dbReference type="ARBA" id="ARBA00048679"/>
    </source>
</evidence>
<evidence type="ECO:0000259" key="22">
    <source>
        <dbReference type="PROSITE" id="PS50011"/>
    </source>
</evidence>
<feature type="compositionally biased region" description="Polar residues" evidence="19">
    <location>
        <begin position="278"/>
        <end position="299"/>
    </location>
</feature>
<evidence type="ECO:0000256" key="10">
    <source>
        <dbReference type="ARBA" id="ARBA00022741"/>
    </source>
</evidence>
<comment type="catalytic activity">
    <reaction evidence="18">
        <text>L-seryl-[protein] + ATP = O-phospho-L-seryl-[protein] + ADP + H(+)</text>
        <dbReference type="Rhea" id="RHEA:17989"/>
        <dbReference type="Rhea" id="RHEA-COMP:9863"/>
        <dbReference type="Rhea" id="RHEA-COMP:11604"/>
        <dbReference type="ChEBI" id="CHEBI:15378"/>
        <dbReference type="ChEBI" id="CHEBI:29999"/>
        <dbReference type="ChEBI" id="CHEBI:30616"/>
        <dbReference type="ChEBI" id="CHEBI:83421"/>
        <dbReference type="ChEBI" id="CHEBI:456216"/>
        <dbReference type="EC" id="2.7.11.1"/>
    </reaction>
</comment>
<evidence type="ECO:0000256" key="3">
    <source>
        <dbReference type="ARBA" id="ARBA00012513"/>
    </source>
</evidence>
<dbReference type="InterPro" id="IPR046959">
    <property type="entry name" value="PRK1-6/SRF4-like"/>
</dbReference>
<dbReference type="PANTHER" id="PTHR48007:SF67">
    <property type="entry name" value="POLLEN RECEPTOR-LIKE KINASE 1"/>
    <property type="match status" value="1"/>
</dbReference>
<feature type="chain" id="PRO_5042051515" description="non-specific serine/threonine protein kinase" evidence="21">
    <location>
        <begin position="27"/>
        <end position="646"/>
    </location>
</feature>
<dbReference type="Pfam" id="PF00069">
    <property type="entry name" value="Pkinase"/>
    <property type="match status" value="1"/>
</dbReference>
<keyword evidence="15" id="KW-0675">Receptor</keyword>
<keyword evidence="13 20" id="KW-1133">Transmembrane helix</keyword>
<keyword evidence="10" id="KW-0547">Nucleotide-binding</keyword>
<evidence type="ECO:0000256" key="17">
    <source>
        <dbReference type="ARBA" id="ARBA00047899"/>
    </source>
</evidence>
<dbReference type="GO" id="GO:0005524">
    <property type="term" value="F:ATP binding"/>
    <property type="evidence" value="ECO:0007669"/>
    <property type="project" value="UniProtKB-KW"/>
</dbReference>
<evidence type="ECO:0000256" key="8">
    <source>
        <dbReference type="ARBA" id="ARBA00022729"/>
    </source>
</evidence>
<keyword evidence="16" id="KW-0325">Glycoprotein</keyword>
<evidence type="ECO:0000256" key="21">
    <source>
        <dbReference type="SAM" id="SignalP"/>
    </source>
</evidence>
<accession>A0AAD8NHE1</accession>
<feature type="domain" description="Protein kinase" evidence="22">
    <location>
        <begin position="332"/>
        <end position="646"/>
    </location>
</feature>
<evidence type="ECO:0000256" key="9">
    <source>
        <dbReference type="ARBA" id="ARBA00022737"/>
    </source>
</evidence>
<evidence type="ECO:0000256" key="6">
    <source>
        <dbReference type="ARBA" id="ARBA00022679"/>
    </source>
</evidence>
<feature type="compositionally biased region" description="Polar residues" evidence="19">
    <location>
        <begin position="637"/>
        <end position="646"/>
    </location>
</feature>
<dbReference type="GO" id="GO:0004674">
    <property type="term" value="F:protein serine/threonine kinase activity"/>
    <property type="evidence" value="ECO:0007669"/>
    <property type="project" value="UniProtKB-EC"/>
</dbReference>
<dbReference type="InterPro" id="IPR000719">
    <property type="entry name" value="Prot_kinase_dom"/>
</dbReference>
<dbReference type="Gene3D" id="3.80.10.10">
    <property type="entry name" value="Ribonuclease Inhibitor"/>
    <property type="match status" value="1"/>
</dbReference>
<dbReference type="EC" id="2.7.11.1" evidence="3"/>
<keyword evidence="6" id="KW-0808">Transferase</keyword>
<comment type="catalytic activity">
    <reaction evidence="17">
        <text>L-threonyl-[protein] + ATP = O-phospho-L-threonyl-[protein] + ADP + H(+)</text>
        <dbReference type="Rhea" id="RHEA:46608"/>
        <dbReference type="Rhea" id="RHEA-COMP:11060"/>
        <dbReference type="Rhea" id="RHEA-COMP:11605"/>
        <dbReference type="ChEBI" id="CHEBI:15378"/>
        <dbReference type="ChEBI" id="CHEBI:30013"/>
        <dbReference type="ChEBI" id="CHEBI:30616"/>
        <dbReference type="ChEBI" id="CHEBI:61977"/>
        <dbReference type="ChEBI" id="CHEBI:456216"/>
        <dbReference type="EC" id="2.7.11.1"/>
    </reaction>
</comment>
<evidence type="ECO:0000256" key="13">
    <source>
        <dbReference type="ARBA" id="ARBA00022989"/>
    </source>
</evidence>
<evidence type="ECO:0000313" key="24">
    <source>
        <dbReference type="Proteomes" id="UP001229421"/>
    </source>
</evidence>
<dbReference type="Pfam" id="PF08263">
    <property type="entry name" value="LRRNT_2"/>
    <property type="match status" value="1"/>
</dbReference>
<dbReference type="Proteomes" id="UP001229421">
    <property type="component" value="Unassembled WGS sequence"/>
</dbReference>
<dbReference type="SUPFAM" id="SSF56112">
    <property type="entry name" value="Protein kinase-like (PK-like)"/>
    <property type="match status" value="1"/>
</dbReference>
<keyword evidence="9" id="KW-0677">Repeat</keyword>
<keyword evidence="7 20" id="KW-0812">Transmembrane</keyword>
<keyword evidence="5" id="KW-0433">Leucine-rich repeat</keyword>
<keyword evidence="11" id="KW-0418">Kinase</keyword>
<proteinExistence type="inferred from homology"/>
<keyword evidence="14 20" id="KW-0472">Membrane</keyword>
<evidence type="ECO:0000256" key="20">
    <source>
        <dbReference type="SAM" id="Phobius"/>
    </source>
</evidence>
<comment type="caution">
    <text evidence="23">The sequence shown here is derived from an EMBL/GenBank/DDBJ whole genome shotgun (WGS) entry which is preliminary data.</text>
</comment>
<dbReference type="AlphaFoldDB" id="A0AAD8NHE1"/>
<comment type="subcellular location">
    <subcellularLocation>
        <location evidence="1">Membrane</location>
        <topology evidence="1">Single-pass membrane protein</topology>
    </subcellularLocation>
</comment>
<dbReference type="GO" id="GO:0016020">
    <property type="term" value="C:membrane"/>
    <property type="evidence" value="ECO:0007669"/>
    <property type="project" value="UniProtKB-SubCell"/>
</dbReference>
<evidence type="ECO:0000256" key="12">
    <source>
        <dbReference type="ARBA" id="ARBA00022840"/>
    </source>
</evidence>
<feature type="transmembrane region" description="Helical" evidence="20">
    <location>
        <begin position="247"/>
        <end position="265"/>
    </location>
</feature>
<dbReference type="EMBL" id="JAUHHV010000011">
    <property type="protein sequence ID" value="KAK1408106.1"/>
    <property type="molecule type" value="Genomic_DNA"/>
</dbReference>
<evidence type="ECO:0000256" key="11">
    <source>
        <dbReference type="ARBA" id="ARBA00022777"/>
    </source>
</evidence>